<dbReference type="Proteomes" id="UP000635606">
    <property type="component" value="Unassembled WGS sequence"/>
</dbReference>
<keyword evidence="2" id="KW-0560">Oxidoreductase</keyword>
<organism evidence="3 4">
    <name type="scientific">Virgisporangium ochraceum</name>
    <dbReference type="NCBI Taxonomy" id="65505"/>
    <lineage>
        <taxon>Bacteria</taxon>
        <taxon>Bacillati</taxon>
        <taxon>Actinomycetota</taxon>
        <taxon>Actinomycetes</taxon>
        <taxon>Micromonosporales</taxon>
        <taxon>Micromonosporaceae</taxon>
        <taxon>Virgisporangium</taxon>
    </lineage>
</organism>
<dbReference type="Gene3D" id="3.40.50.720">
    <property type="entry name" value="NAD(P)-binding Rossmann-like Domain"/>
    <property type="match status" value="1"/>
</dbReference>
<dbReference type="InterPro" id="IPR020904">
    <property type="entry name" value="Sc_DH/Rdtase_CS"/>
</dbReference>
<evidence type="ECO:0000313" key="4">
    <source>
        <dbReference type="Proteomes" id="UP000635606"/>
    </source>
</evidence>
<dbReference type="PROSITE" id="PS00061">
    <property type="entry name" value="ADH_SHORT"/>
    <property type="match status" value="1"/>
</dbReference>
<dbReference type="InterPro" id="IPR002347">
    <property type="entry name" value="SDR_fam"/>
</dbReference>
<protein>
    <submittedName>
        <fullName evidence="3">Dehydrogenase</fullName>
    </submittedName>
</protein>
<sequence>MSGPGLAVRGSVVVVTGGGSGIGAALARRFAAEGARVVVNDLDAAAGKAVAAGIGAPAAPGLPGAVAVPGDVTDEGEVRRLVDLTRERFGGLDLFCANAGVSPPRGTGDAGWEQAWRVNVMAHVYAARALLPGWLAEGKGRLLVTASAAGLLTLLGGPAYSVTKHGAVAFAEWLRVTYAHRGIVVQALCPQGVRTPMLTGARPFLDRTAISPERVADSVLEAMTDDRFLVLPHPEVAGYYAHRAAGPDRWLRGMNRMQRESADPLPEPDLL</sequence>
<dbReference type="PRINTS" id="PR00081">
    <property type="entry name" value="GDHRDH"/>
</dbReference>
<dbReference type="Pfam" id="PF00106">
    <property type="entry name" value="adh_short"/>
    <property type="match status" value="1"/>
</dbReference>
<dbReference type="CDD" id="cd05233">
    <property type="entry name" value="SDR_c"/>
    <property type="match status" value="1"/>
</dbReference>
<evidence type="ECO:0000313" key="3">
    <source>
        <dbReference type="EMBL" id="GIJ67307.1"/>
    </source>
</evidence>
<accession>A0A8J3ZNL6</accession>
<dbReference type="GO" id="GO:0016020">
    <property type="term" value="C:membrane"/>
    <property type="evidence" value="ECO:0007669"/>
    <property type="project" value="TreeGrafter"/>
</dbReference>
<dbReference type="SUPFAM" id="SSF51735">
    <property type="entry name" value="NAD(P)-binding Rossmann-fold domains"/>
    <property type="match status" value="1"/>
</dbReference>
<gene>
    <name evidence="3" type="ORF">Voc01_022240</name>
</gene>
<keyword evidence="4" id="KW-1185">Reference proteome</keyword>
<dbReference type="EMBL" id="BOPH01000024">
    <property type="protein sequence ID" value="GIJ67307.1"/>
    <property type="molecule type" value="Genomic_DNA"/>
</dbReference>
<evidence type="ECO:0000256" key="2">
    <source>
        <dbReference type="ARBA" id="ARBA00023002"/>
    </source>
</evidence>
<evidence type="ECO:0000256" key="1">
    <source>
        <dbReference type="ARBA" id="ARBA00006484"/>
    </source>
</evidence>
<dbReference type="GO" id="GO:0016491">
    <property type="term" value="F:oxidoreductase activity"/>
    <property type="evidence" value="ECO:0007669"/>
    <property type="project" value="UniProtKB-KW"/>
</dbReference>
<comment type="caution">
    <text evidence="3">The sequence shown here is derived from an EMBL/GenBank/DDBJ whole genome shotgun (WGS) entry which is preliminary data.</text>
</comment>
<dbReference type="AlphaFoldDB" id="A0A8J3ZNL6"/>
<dbReference type="PANTHER" id="PTHR44196:SF1">
    <property type="entry name" value="DEHYDROGENASE_REDUCTASE SDR FAMILY MEMBER 7B"/>
    <property type="match status" value="1"/>
</dbReference>
<dbReference type="PANTHER" id="PTHR44196">
    <property type="entry name" value="DEHYDROGENASE/REDUCTASE SDR FAMILY MEMBER 7B"/>
    <property type="match status" value="1"/>
</dbReference>
<name>A0A8J3ZNL6_9ACTN</name>
<reference evidence="3" key="1">
    <citation type="submission" date="2021-01" db="EMBL/GenBank/DDBJ databases">
        <title>Whole genome shotgun sequence of Virgisporangium ochraceum NBRC 16418.</title>
        <authorList>
            <person name="Komaki H."/>
            <person name="Tamura T."/>
        </authorList>
    </citation>
    <scope>NUCLEOTIDE SEQUENCE</scope>
    <source>
        <strain evidence="3">NBRC 16418</strain>
    </source>
</reference>
<comment type="similarity">
    <text evidence="1">Belongs to the short-chain dehydrogenases/reductases (SDR) family.</text>
</comment>
<proteinExistence type="inferred from homology"/>
<dbReference type="InterPro" id="IPR036291">
    <property type="entry name" value="NAD(P)-bd_dom_sf"/>
</dbReference>